<keyword evidence="3" id="KW-1185">Reference proteome</keyword>
<proteinExistence type="predicted"/>
<evidence type="ECO:0000313" key="3">
    <source>
        <dbReference type="Proteomes" id="UP001501588"/>
    </source>
</evidence>
<dbReference type="EMBL" id="BAAAFZ010000062">
    <property type="protein sequence ID" value="GAA0597085.1"/>
    <property type="molecule type" value="Genomic_DNA"/>
</dbReference>
<dbReference type="InterPro" id="IPR029058">
    <property type="entry name" value="AB_hydrolase_fold"/>
</dbReference>
<dbReference type="RefSeq" id="WP_343897092.1">
    <property type="nucleotide sequence ID" value="NZ_BAAAFZ010000062.1"/>
</dbReference>
<protein>
    <submittedName>
        <fullName evidence="2">Esterase</fullName>
    </submittedName>
</protein>
<gene>
    <name evidence="2" type="ORF">GCM10009416_39220</name>
</gene>
<evidence type="ECO:0000313" key="2">
    <source>
        <dbReference type="EMBL" id="GAA0597085.1"/>
    </source>
</evidence>
<dbReference type="InterPro" id="IPR050228">
    <property type="entry name" value="Carboxylesterase_BioH"/>
</dbReference>
<dbReference type="PANTHER" id="PTHR43194:SF5">
    <property type="entry name" value="PIMELOYL-[ACYL-CARRIER PROTEIN] METHYL ESTER ESTERASE"/>
    <property type="match status" value="1"/>
</dbReference>
<dbReference type="PANTHER" id="PTHR43194">
    <property type="entry name" value="HYDROLASE ALPHA/BETA FOLD FAMILY"/>
    <property type="match status" value="1"/>
</dbReference>
<comment type="caution">
    <text evidence="2">The sequence shown here is derived from an EMBL/GenBank/DDBJ whole genome shotgun (WGS) entry which is preliminary data.</text>
</comment>
<evidence type="ECO:0000256" key="1">
    <source>
        <dbReference type="SAM" id="SignalP"/>
    </source>
</evidence>
<feature type="signal peptide" evidence="1">
    <location>
        <begin position="1"/>
        <end position="21"/>
    </location>
</feature>
<organism evidence="2 3">
    <name type="scientific">Craurococcus roseus</name>
    <dbReference type="NCBI Taxonomy" id="77585"/>
    <lineage>
        <taxon>Bacteria</taxon>
        <taxon>Pseudomonadati</taxon>
        <taxon>Pseudomonadota</taxon>
        <taxon>Alphaproteobacteria</taxon>
        <taxon>Acetobacterales</taxon>
        <taxon>Acetobacteraceae</taxon>
        <taxon>Craurococcus</taxon>
    </lineage>
</organism>
<reference evidence="3" key="1">
    <citation type="journal article" date="2019" name="Int. J. Syst. Evol. Microbiol.">
        <title>The Global Catalogue of Microorganisms (GCM) 10K type strain sequencing project: providing services to taxonomists for standard genome sequencing and annotation.</title>
        <authorList>
            <consortium name="The Broad Institute Genomics Platform"/>
            <consortium name="The Broad Institute Genome Sequencing Center for Infectious Disease"/>
            <person name="Wu L."/>
            <person name="Ma J."/>
        </authorList>
    </citation>
    <scope>NUCLEOTIDE SEQUENCE [LARGE SCALE GENOMIC DNA]</scope>
    <source>
        <strain evidence="3">JCM 9933</strain>
    </source>
</reference>
<dbReference type="Proteomes" id="UP001501588">
    <property type="component" value="Unassembled WGS sequence"/>
</dbReference>
<keyword evidence="1" id="KW-0732">Signal</keyword>
<sequence>MKLVAGAAWLLLTALAGPAAAQGARPGGGSAPLAVREIGSMHVGGRVAAVEGLPERETVFSPGAPPLRVAPNGRFHVEQMYALFVKLEAPRARYPLLLWPGGLTGATWETTPDGRPGWQMFFLRAGHDVYVSDAVERGRSGWARFPEVFAGEPVFRTVGEGWALFRIGERSEWDDDAARRVPFPGGRFPIAHWDRFAKQSAPRWTTTDRQIQAAYDAIVQAVCPCVVMAQSQGGNFAFTAALNALDKVRAVIAVEPSGTPGADAQAARVGGVPHSVVWGDRIAEDPFWSRIRGNVERWQERVRAAGGGADTLDLPAAGVTGNSHMLMMDNNSDDAASRVQRWMEAEGLMRD</sequence>
<dbReference type="CDD" id="cd12808">
    <property type="entry name" value="Esterase_713_like-1"/>
    <property type="match status" value="1"/>
</dbReference>
<accession>A0ABP3QT71</accession>
<feature type="chain" id="PRO_5046379072" evidence="1">
    <location>
        <begin position="22"/>
        <end position="351"/>
    </location>
</feature>
<name>A0ABP3QT71_9PROT</name>
<dbReference type="SUPFAM" id="SSF53474">
    <property type="entry name" value="alpha/beta-Hydrolases"/>
    <property type="match status" value="1"/>
</dbReference>
<dbReference type="Gene3D" id="3.40.50.1820">
    <property type="entry name" value="alpha/beta hydrolase"/>
    <property type="match status" value="1"/>
</dbReference>